<sequence length="1170" mass="133619">MSDAKVKELIKKRGSFKAKLTHFSNFLKFLPDTELDSFQTAELQSRLSLMQILYKEYDVLQTELEILSENADDMYAEREQFEAQFHAHVARAQTILVPVRASSPALESAISTDALQHRGPDCRHDFVRLPKIDLPHFDGDYQHWLEFRDTYISLIHVNSSIQKINKFHYLRAALKGSASLIIKSIDFKADNYDLAWQLLIERYNNEKILINNHVQALFKFEHIKQESCSQLRNMIDVTNKNIRALLTLGQSCEHGGLGETLTIYIMSEKLDRATRREWEEYKNNLDSFPTLKEYIKFLNNRADFLDSLNYNRNTTFSNNTNTKYSNDYNKSKTYHTIITKPKPTYNKDDIKCPACSQNHFLFSCQTFRNLDIESRFKKAIESNVCLNCLRPGHTAKRCSLSHCKYCKVKHNTLLHKDSSTEQQAGHSVALSTNVTLPYSDTNNFTILLSTALAKVSDVNGELHTVRLLLDNGSTSNFVTRELCEKLGLVTYSTNSTVSDASERAYGACIYMRTITVDGIVCVRLLASKNRVAPIKPTTIPRLELCGALLGTRLFLKVRKSLTLKFHHCYFWCDSTIVLGWLKTLPSRLEQFVRNRVSEIQEATNGQTWNYVPSKSNPADLASRGVKADCISSSTLWWSGPDFINQSEIQFPTLQNNNTHLLPELTLHTTADMHNITNINLISSLIHNKSSFTLLIRVVAYIKRFINNCKKPNNKQSSYLTVSELKSSQNLLLHISQQEMFPEEYTCLKSNQPLHKKNRLISLSPFIDSDNLIRVGGRLNNSHYSYDVKHPILLCSKHHITQLIFENEHIVLFHAGPQLLLAHIRLSYWPLAGRNLAKHIVRKCVRCTRIKAQPVQIVMGDLPQDRTHLEYPFLNTGLDYAGPVLIANRRGRGCQLLKSYICVFVCFAVRAVHLELVSDLTKEAFLAAFSRFISRRGKPQRVYSDNGTTFVGAFNELSRFFEVSSKDIESAVANKGIEFKFIPAYSPHFGGIWEAAVKSTKHLLRRVMSLTHLTYEELSTCLVQIEAILNSRPLTPLSSDPSDLSYLSPSHFLIGRPLTSVPRPLLTDANIQRLQRFDRVEKLRQHFWKRFCNEYVSLLQQKTKWQTAGQDLKTGTMVLVRDANLPPLLWLLGRVVAVKTGSDGHCRVADVRTRKGIITRAYNNICPLRVA</sequence>
<evidence type="ECO:0000259" key="4">
    <source>
        <dbReference type="PROSITE" id="PS50994"/>
    </source>
</evidence>
<evidence type="ECO:0000313" key="5">
    <source>
        <dbReference type="Proteomes" id="UP000301870"/>
    </source>
</evidence>
<dbReference type="InterPro" id="IPR036397">
    <property type="entry name" value="RNaseH_sf"/>
</dbReference>
<dbReference type="PANTHER" id="PTHR47331:SF1">
    <property type="entry name" value="GAG-LIKE PROTEIN"/>
    <property type="match status" value="1"/>
</dbReference>
<keyword evidence="1" id="KW-0862">Zinc</keyword>
<proteinExistence type="predicted"/>
<dbReference type="GeneID" id="111364652"/>
<dbReference type="GO" id="GO:0015074">
    <property type="term" value="P:DNA integration"/>
    <property type="evidence" value="ECO:0007669"/>
    <property type="project" value="InterPro"/>
</dbReference>
<dbReference type="PROSITE" id="PS50158">
    <property type="entry name" value="ZF_CCHC"/>
    <property type="match status" value="1"/>
</dbReference>
<feature type="domain" description="CCHC-type" evidence="3">
    <location>
        <begin position="385"/>
        <end position="398"/>
    </location>
</feature>
<dbReference type="Pfam" id="PF18701">
    <property type="entry name" value="DUF5641"/>
    <property type="match status" value="1"/>
</dbReference>
<dbReference type="InterPro" id="IPR001878">
    <property type="entry name" value="Znf_CCHC"/>
</dbReference>
<keyword evidence="2" id="KW-0175">Coiled coil</keyword>
<protein>
    <submittedName>
        <fullName evidence="6">Uncharacterized protein LOC111364652 isoform X1</fullName>
    </submittedName>
</protein>
<feature type="domain" description="Integrase catalytic" evidence="4">
    <location>
        <begin position="867"/>
        <end position="1056"/>
    </location>
</feature>
<dbReference type="InterPro" id="IPR008042">
    <property type="entry name" value="Retrotrans_Pao"/>
</dbReference>
<dbReference type="Pfam" id="PF05380">
    <property type="entry name" value="Peptidase_A17"/>
    <property type="match status" value="1"/>
</dbReference>
<dbReference type="Gene3D" id="3.30.420.10">
    <property type="entry name" value="Ribonuclease H-like superfamily/Ribonuclease H"/>
    <property type="match status" value="1"/>
</dbReference>
<dbReference type="OrthoDB" id="5876180at2759"/>
<dbReference type="KEGG" id="sliu:111364652"/>
<dbReference type="GO" id="GO:0008270">
    <property type="term" value="F:zinc ion binding"/>
    <property type="evidence" value="ECO:0007669"/>
    <property type="project" value="UniProtKB-KW"/>
</dbReference>
<dbReference type="GO" id="GO:0003676">
    <property type="term" value="F:nucleic acid binding"/>
    <property type="evidence" value="ECO:0007669"/>
    <property type="project" value="InterPro"/>
</dbReference>
<keyword evidence="1" id="KW-0863">Zinc-finger</keyword>
<accession>A0A9J7J0I9</accession>
<gene>
    <name evidence="6" type="primary">LOC111364652</name>
</gene>
<dbReference type="Pfam" id="PF03564">
    <property type="entry name" value="DUF1759"/>
    <property type="match status" value="1"/>
</dbReference>
<dbReference type="SUPFAM" id="SSF53098">
    <property type="entry name" value="Ribonuclease H-like"/>
    <property type="match status" value="1"/>
</dbReference>
<dbReference type="RefSeq" id="XP_022837370.1">
    <property type="nucleotide sequence ID" value="XM_022981602.1"/>
</dbReference>
<reference evidence="6" key="1">
    <citation type="submission" date="2025-08" db="UniProtKB">
        <authorList>
            <consortium name="RefSeq"/>
        </authorList>
    </citation>
    <scope>IDENTIFICATION</scope>
    <source>
        <strain evidence="6">Ishihara</strain>
        <tissue evidence="6">Whole body</tissue>
    </source>
</reference>
<feature type="coiled-coil region" evidence="2">
    <location>
        <begin position="50"/>
        <end position="84"/>
    </location>
</feature>
<keyword evidence="1" id="KW-0479">Metal-binding</keyword>
<dbReference type="Proteomes" id="UP000301870">
    <property type="component" value="Chromosome 5"/>
</dbReference>
<dbReference type="InterPro" id="IPR005312">
    <property type="entry name" value="DUF1759"/>
</dbReference>
<dbReference type="InterPro" id="IPR001584">
    <property type="entry name" value="Integrase_cat-core"/>
</dbReference>
<organism evidence="5 6">
    <name type="scientific">Spodoptera litura</name>
    <name type="common">Asian cotton leafworm</name>
    <dbReference type="NCBI Taxonomy" id="69820"/>
    <lineage>
        <taxon>Eukaryota</taxon>
        <taxon>Metazoa</taxon>
        <taxon>Ecdysozoa</taxon>
        <taxon>Arthropoda</taxon>
        <taxon>Hexapoda</taxon>
        <taxon>Insecta</taxon>
        <taxon>Pterygota</taxon>
        <taxon>Neoptera</taxon>
        <taxon>Endopterygota</taxon>
        <taxon>Lepidoptera</taxon>
        <taxon>Glossata</taxon>
        <taxon>Ditrysia</taxon>
        <taxon>Noctuoidea</taxon>
        <taxon>Noctuidae</taxon>
        <taxon>Amphipyrinae</taxon>
        <taxon>Spodoptera</taxon>
    </lineage>
</organism>
<evidence type="ECO:0000256" key="1">
    <source>
        <dbReference type="PROSITE-ProRule" id="PRU00047"/>
    </source>
</evidence>
<dbReference type="InterPro" id="IPR012337">
    <property type="entry name" value="RNaseH-like_sf"/>
</dbReference>
<dbReference type="AlphaFoldDB" id="A0A9J7J0I9"/>
<dbReference type="InterPro" id="IPR040676">
    <property type="entry name" value="DUF5641"/>
</dbReference>
<keyword evidence="5" id="KW-1185">Reference proteome</keyword>
<evidence type="ECO:0000256" key="2">
    <source>
        <dbReference type="SAM" id="Coils"/>
    </source>
</evidence>
<evidence type="ECO:0000313" key="6">
    <source>
        <dbReference type="RefSeq" id="XP_022837370.1"/>
    </source>
</evidence>
<dbReference type="PROSITE" id="PS50994">
    <property type="entry name" value="INTEGRASE"/>
    <property type="match status" value="1"/>
</dbReference>
<evidence type="ECO:0000259" key="3">
    <source>
        <dbReference type="PROSITE" id="PS50158"/>
    </source>
</evidence>
<dbReference type="PANTHER" id="PTHR47331">
    <property type="entry name" value="PHD-TYPE DOMAIN-CONTAINING PROTEIN"/>
    <property type="match status" value="1"/>
</dbReference>
<name>A0A9J7J0I9_SPOLT</name>